<evidence type="ECO:0000256" key="1">
    <source>
        <dbReference type="SAM" id="MobiDB-lite"/>
    </source>
</evidence>
<evidence type="ECO:0000256" key="2">
    <source>
        <dbReference type="SAM" id="SignalP"/>
    </source>
</evidence>
<keyword evidence="4" id="KW-1185">Reference proteome</keyword>
<keyword evidence="2" id="KW-0732">Signal</keyword>
<feature type="chain" id="PRO_5004975368" evidence="2">
    <location>
        <begin position="23"/>
        <end position="158"/>
    </location>
</feature>
<comment type="caution">
    <text evidence="3">The sequence shown here is derived from an EMBL/GenBank/DDBJ whole genome shotgun (WGS) entry which is preliminary data.</text>
</comment>
<organism evidence="3 4">
    <name type="scientific">Reticulomyxa filosa</name>
    <dbReference type="NCBI Taxonomy" id="46433"/>
    <lineage>
        <taxon>Eukaryota</taxon>
        <taxon>Sar</taxon>
        <taxon>Rhizaria</taxon>
        <taxon>Retaria</taxon>
        <taxon>Foraminifera</taxon>
        <taxon>Monothalamids</taxon>
        <taxon>Reticulomyxidae</taxon>
        <taxon>Reticulomyxa</taxon>
    </lineage>
</organism>
<dbReference type="EMBL" id="ASPP01025554">
    <property type="protein sequence ID" value="ETO07926.1"/>
    <property type="molecule type" value="Genomic_DNA"/>
</dbReference>
<feature type="compositionally biased region" description="Polar residues" evidence="1">
    <location>
        <begin position="93"/>
        <end position="106"/>
    </location>
</feature>
<proteinExistence type="predicted"/>
<feature type="region of interest" description="Disordered" evidence="1">
    <location>
        <begin position="93"/>
        <end position="119"/>
    </location>
</feature>
<feature type="signal peptide" evidence="2">
    <location>
        <begin position="1"/>
        <end position="22"/>
    </location>
</feature>
<gene>
    <name evidence="3" type="ORF">RFI_29464</name>
</gene>
<sequence length="158" mass="18617">MKLSLMFVAIHVLNALMVLSSANNEYTQFSGEFDERTNTLEPSRQYKHIENVIEYVNQLCVELITCRFAQYLQVNSLADVLLVQMFNKESMQSNSERTRIPQNTLPINPKKSMNPYNKTPSVNNSDIKIKWKKKMFIKKKICSLKKVYIYLWQDREQV</sequence>
<protein>
    <submittedName>
        <fullName evidence="3">Uncharacterized protein</fullName>
    </submittedName>
</protein>
<evidence type="ECO:0000313" key="4">
    <source>
        <dbReference type="Proteomes" id="UP000023152"/>
    </source>
</evidence>
<dbReference type="AlphaFoldDB" id="X6M2V6"/>
<dbReference type="Proteomes" id="UP000023152">
    <property type="component" value="Unassembled WGS sequence"/>
</dbReference>
<accession>X6M2V6</accession>
<evidence type="ECO:0000313" key="3">
    <source>
        <dbReference type="EMBL" id="ETO07926.1"/>
    </source>
</evidence>
<reference evidence="3 4" key="1">
    <citation type="journal article" date="2013" name="Curr. Biol.">
        <title>The Genome of the Foraminiferan Reticulomyxa filosa.</title>
        <authorList>
            <person name="Glockner G."/>
            <person name="Hulsmann N."/>
            <person name="Schleicher M."/>
            <person name="Noegel A.A."/>
            <person name="Eichinger L."/>
            <person name="Gallinger C."/>
            <person name="Pawlowski J."/>
            <person name="Sierra R."/>
            <person name="Euteneuer U."/>
            <person name="Pillet L."/>
            <person name="Moustafa A."/>
            <person name="Platzer M."/>
            <person name="Groth M."/>
            <person name="Szafranski K."/>
            <person name="Schliwa M."/>
        </authorList>
    </citation>
    <scope>NUCLEOTIDE SEQUENCE [LARGE SCALE GENOMIC DNA]</scope>
</reference>
<name>X6M2V6_RETFI</name>